<organism evidence="2 3">
    <name type="scientific">Taibaiella chishuiensis</name>
    <dbReference type="NCBI Taxonomy" id="1434707"/>
    <lineage>
        <taxon>Bacteria</taxon>
        <taxon>Pseudomonadati</taxon>
        <taxon>Bacteroidota</taxon>
        <taxon>Chitinophagia</taxon>
        <taxon>Chitinophagales</taxon>
        <taxon>Chitinophagaceae</taxon>
        <taxon>Taibaiella</taxon>
    </lineage>
</organism>
<dbReference type="OrthoDB" id="7340239at2"/>
<dbReference type="Gene3D" id="1.20.1270.180">
    <property type="match status" value="1"/>
</dbReference>
<evidence type="ECO:0000313" key="2">
    <source>
        <dbReference type="EMBL" id="PSK94781.1"/>
    </source>
</evidence>
<name>A0A2P8DC32_9BACT</name>
<evidence type="ECO:0000313" key="3">
    <source>
        <dbReference type="Proteomes" id="UP000240572"/>
    </source>
</evidence>
<dbReference type="InterPro" id="IPR009739">
    <property type="entry name" value="LprI-like_N"/>
</dbReference>
<dbReference type="RefSeq" id="WP_106521468.1">
    <property type="nucleotide sequence ID" value="NZ_PYGD01000001.1"/>
</dbReference>
<dbReference type="Pfam" id="PF07007">
    <property type="entry name" value="LprI"/>
    <property type="match status" value="1"/>
</dbReference>
<sequence>MKTILALTCFCLITMLGYGQTQYELNQIAYKGYLKAEKQLNNSYQAILKAYKSDTVFIRNFKKAQKIWYQLRDAEMDAYYPERADELQGSSAPMCWNLHKTNLTKTRIKALRMWLVGVEEGDICRGTPKAKKAKLYTNKK</sequence>
<keyword evidence="3" id="KW-1185">Reference proteome</keyword>
<proteinExistence type="predicted"/>
<evidence type="ECO:0000259" key="1">
    <source>
        <dbReference type="Pfam" id="PF07007"/>
    </source>
</evidence>
<dbReference type="EMBL" id="PYGD01000001">
    <property type="protein sequence ID" value="PSK94781.1"/>
    <property type="molecule type" value="Genomic_DNA"/>
</dbReference>
<dbReference type="Proteomes" id="UP000240572">
    <property type="component" value="Unassembled WGS sequence"/>
</dbReference>
<reference evidence="2 3" key="1">
    <citation type="submission" date="2018-03" db="EMBL/GenBank/DDBJ databases">
        <title>Genomic Encyclopedia of Type Strains, Phase III (KMG-III): the genomes of soil and plant-associated and newly described type strains.</title>
        <authorList>
            <person name="Whitman W."/>
        </authorList>
    </citation>
    <scope>NUCLEOTIDE SEQUENCE [LARGE SCALE GENOMIC DNA]</scope>
    <source>
        <strain evidence="2 3">CGMCC 1.12700</strain>
    </source>
</reference>
<comment type="caution">
    <text evidence="2">The sequence shown here is derived from an EMBL/GenBank/DDBJ whole genome shotgun (WGS) entry which is preliminary data.</text>
</comment>
<feature type="domain" description="Lysozyme inhibitor LprI-like N-terminal" evidence="1">
    <location>
        <begin position="20"/>
        <end position="111"/>
    </location>
</feature>
<gene>
    <name evidence="2" type="ORF">B0I18_101941</name>
</gene>
<protein>
    <submittedName>
        <fullName evidence="2">Uncharacterized protein YecT (DUF1311 family)</fullName>
    </submittedName>
</protein>
<accession>A0A2P8DC32</accession>
<dbReference type="AlphaFoldDB" id="A0A2P8DC32"/>